<dbReference type="InterPro" id="IPR004840">
    <property type="entry name" value="Amino_acid_permease_CS"/>
</dbReference>
<dbReference type="GO" id="GO:0016020">
    <property type="term" value="C:membrane"/>
    <property type="evidence" value="ECO:0007669"/>
    <property type="project" value="UniProtKB-SubCell"/>
</dbReference>
<proteinExistence type="predicted"/>
<feature type="transmembrane region" description="Helical" evidence="6">
    <location>
        <begin position="413"/>
        <end position="433"/>
    </location>
</feature>
<dbReference type="Pfam" id="PF13520">
    <property type="entry name" value="AA_permease_2"/>
    <property type="match status" value="1"/>
</dbReference>
<feature type="transmembrane region" description="Helical" evidence="6">
    <location>
        <begin position="171"/>
        <end position="192"/>
    </location>
</feature>
<dbReference type="InterPro" id="IPR002293">
    <property type="entry name" value="AA/rel_permease1"/>
</dbReference>
<keyword evidence="5 6" id="KW-0472">Membrane</keyword>
<feature type="transmembrane region" description="Helical" evidence="6">
    <location>
        <begin position="487"/>
        <end position="504"/>
    </location>
</feature>
<feature type="transmembrane region" description="Helical" evidence="6">
    <location>
        <begin position="454"/>
        <end position="475"/>
    </location>
</feature>
<dbReference type="PANTHER" id="PTHR45649">
    <property type="entry name" value="AMINO-ACID PERMEASE BAT1"/>
    <property type="match status" value="1"/>
</dbReference>
<feature type="transmembrane region" description="Helical" evidence="6">
    <location>
        <begin position="281"/>
        <end position="303"/>
    </location>
</feature>
<keyword evidence="4 6" id="KW-1133">Transmembrane helix</keyword>
<feature type="transmembrane region" description="Helical" evidence="6">
    <location>
        <begin position="125"/>
        <end position="151"/>
    </location>
</feature>
<dbReference type="PANTHER" id="PTHR45649:SF26">
    <property type="entry name" value="OS04G0435100 PROTEIN"/>
    <property type="match status" value="1"/>
</dbReference>
<feature type="transmembrane region" description="Helical" evidence="6">
    <location>
        <begin position="50"/>
        <end position="74"/>
    </location>
</feature>
<dbReference type="PROSITE" id="PS00218">
    <property type="entry name" value="AMINO_ACID_PERMEASE_1"/>
    <property type="match status" value="1"/>
</dbReference>
<comment type="subcellular location">
    <subcellularLocation>
        <location evidence="1">Membrane</location>
        <topology evidence="1">Multi-pass membrane protein</topology>
    </subcellularLocation>
</comment>
<evidence type="ECO:0000256" key="4">
    <source>
        <dbReference type="ARBA" id="ARBA00022989"/>
    </source>
</evidence>
<sequence length="546" mass="58519">MRNSPIRIDTGKATALEAAEAAEAADAEQLRALGYPQLLRRGLSGFRNAGVAYSIICVTGGMSLTYGLIGMVYGGPAVVFWGWLGVGLLVLALGASMGELTSAYPTSGGLYYWSARLARHHSAAWAWFTGWFNVVGLVAGVAASSYGFTFFACAFGDMQWGWKVTPTLEGIVYVAVLIVMAVLGSFGGKIIGFFGALSIWWNTVLSLVIIVALLVVPAHHQSVGFVLTTFVNRSTFHWGWYVSILGLLVGAETFVGYDACAHLSEETKQPGVAAARGMVRAILAATVVGAIVIYALSSAIQNYASEAAGTRTHSPVGDIFVDALGFTFGKLLVLGLALALFVCVNGCLASNSRMVYAFSRDFARTDDGRRHRLSKLMSTVDLDSRTPRVAVWFSCLGALLIGALQLWSTVAFATAVTVNVIGLYTAYAIPVFLRLRLGRDFERGAWHLGRWSYLVGWIAVGWVALADVLFCLPVVQPVFTWGNFPYTLPAFLLVIGGAGLWWGISARKWFIGPRSMGTPEQLAALEGQLIGGQRPARDQQAAPTGV</sequence>
<accession>A0A941IR17</accession>
<evidence type="ECO:0000256" key="2">
    <source>
        <dbReference type="ARBA" id="ARBA00022448"/>
    </source>
</evidence>
<feature type="transmembrane region" description="Helical" evidence="6">
    <location>
        <begin position="199"/>
        <end position="218"/>
    </location>
</feature>
<feature type="transmembrane region" description="Helical" evidence="6">
    <location>
        <begin position="80"/>
        <end position="104"/>
    </location>
</feature>
<dbReference type="Gene3D" id="1.20.1740.10">
    <property type="entry name" value="Amino acid/polyamine transporter I"/>
    <property type="match status" value="1"/>
</dbReference>
<keyword evidence="2" id="KW-0813">Transport</keyword>
<organism evidence="7 8">
    <name type="scientific">Actinospica durhamensis</name>
    <dbReference type="NCBI Taxonomy" id="1508375"/>
    <lineage>
        <taxon>Bacteria</taxon>
        <taxon>Bacillati</taxon>
        <taxon>Actinomycetota</taxon>
        <taxon>Actinomycetes</taxon>
        <taxon>Catenulisporales</taxon>
        <taxon>Actinospicaceae</taxon>
        <taxon>Actinospica</taxon>
    </lineage>
</organism>
<name>A0A941IR17_9ACTN</name>
<dbReference type="GO" id="GO:0006865">
    <property type="term" value="P:amino acid transport"/>
    <property type="evidence" value="ECO:0007669"/>
    <property type="project" value="InterPro"/>
</dbReference>
<evidence type="ECO:0000256" key="1">
    <source>
        <dbReference type="ARBA" id="ARBA00004141"/>
    </source>
</evidence>
<dbReference type="EMBL" id="JAGSOG010000071">
    <property type="protein sequence ID" value="MBR7834807.1"/>
    <property type="molecule type" value="Genomic_DNA"/>
</dbReference>
<dbReference type="AlphaFoldDB" id="A0A941IR17"/>
<gene>
    <name evidence="7" type="ORF">KDL01_16140</name>
</gene>
<reference evidence="7" key="1">
    <citation type="submission" date="2021-04" db="EMBL/GenBank/DDBJ databases">
        <title>Genome based classification of Actinospica acidithermotolerans sp. nov., an actinobacterium isolated from an Indonesian hot spring.</title>
        <authorList>
            <person name="Kusuma A.B."/>
            <person name="Putra K.E."/>
            <person name="Nafisah S."/>
            <person name="Loh J."/>
            <person name="Nouioui I."/>
            <person name="Goodfellow M."/>
        </authorList>
    </citation>
    <scope>NUCLEOTIDE SEQUENCE</scope>
    <source>
        <strain evidence="7">CSCA 57</strain>
    </source>
</reference>
<feature type="transmembrane region" description="Helical" evidence="6">
    <location>
        <begin position="238"/>
        <end position="260"/>
    </location>
</feature>
<evidence type="ECO:0000256" key="3">
    <source>
        <dbReference type="ARBA" id="ARBA00022692"/>
    </source>
</evidence>
<feature type="transmembrane region" description="Helical" evidence="6">
    <location>
        <begin position="389"/>
        <end position="407"/>
    </location>
</feature>
<protein>
    <submittedName>
        <fullName evidence="7">Amino acid permease</fullName>
    </submittedName>
</protein>
<comment type="caution">
    <text evidence="7">The sequence shown here is derived from an EMBL/GenBank/DDBJ whole genome shotgun (WGS) entry which is preliminary data.</text>
</comment>
<dbReference type="PIRSF" id="PIRSF006060">
    <property type="entry name" value="AA_transporter"/>
    <property type="match status" value="1"/>
</dbReference>
<dbReference type="RefSeq" id="WP_212529320.1">
    <property type="nucleotide sequence ID" value="NZ_JAGSOG010000071.1"/>
</dbReference>
<evidence type="ECO:0000313" key="8">
    <source>
        <dbReference type="Proteomes" id="UP000675781"/>
    </source>
</evidence>
<dbReference type="GO" id="GO:0022857">
    <property type="term" value="F:transmembrane transporter activity"/>
    <property type="evidence" value="ECO:0007669"/>
    <property type="project" value="InterPro"/>
</dbReference>
<evidence type="ECO:0000256" key="5">
    <source>
        <dbReference type="ARBA" id="ARBA00023136"/>
    </source>
</evidence>
<feature type="transmembrane region" description="Helical" evidence="6">
    <location>
        <begin position="323"/>
        <end position="344"/>
    </location>
</feature>
<evidence type="ECO:0000256" key="6">
    <source>
        <dbReference type="SAM" id="Phobius"/>
    </source>
</evidence>
<keyword evidence="8" id="KW-1185">Reference proteome</keyword>
<evidence type="ECO:0000313" key="7">
    <source>
        <dbReference type="EMBL" id="MBR7834807.1"/>
    </source>
</evidence>
<keyword evidence="3 6" id="KW-0812">Transmembrane</keyword>
<dbReference type="Proteomes" id="UP000675781">
    <property type="component" value="Unassembled WGS sequence"/>
</dbReference>